<evidence type="ECO:0000313" key="1">
    <source>
        <dbReference type="EMBL" id="KAJ2769972.1"/>
    </source>
</evidence>
<reference evidence="1" key="1">
    <citation type="submission" date="2022-07" db="EMBL/GenBank/DDBJ databases">
        <title>Phylogenomic reconstructions and comparative analyses of Kickxellomycotina fungi.</title>
        <authorList>
            <person name="Reynolds N.K."/>
            <person name="Stajich J.E."/>
            <person name="Barry K."/>
            <person name="Grigoriev I.V."/>
            <person name="Crous P."/>
            <person name="Smith M.E."/>
        </authorList>
    </citation>
    <scope>NUCLEOTIDE SEQUENCE</scope>
    <source>
        <strain evidence="1">CBS 109366</strain>
    </source>
</reference>
<protein>
    <submittedName>
        <fullName evidence="1">Uncharacterized protein</fullName>
    </submittedName>
</protein>
<organism evidence="1 2">
    <name type="scientific">Coemansia nantahalensis</name>
    <dbReference type="NCBI Taxonomy" id="2789366"/>
    <lineage>
        <taxon>Eukaryota</taxon>
        <taxon>Fungi</taxon>
        <taxon>Fungi incertae sedis</taxon>
        <taxon>Zoopagomycota</taxon>
        <taxon>Kickxellomycotina</taxon>
        <taxon>Kickxellomycetes</taxon>
        <taxon>Kickxellales</taxon>
        <taxon>Kickxellaceae</taxon>
        <taxon>Coemansia</taxon>
    </lineage>
</organism>
<dbReference type="EMBL" id="JANBUJ010000824">
    <property type="protein sequence ID" value="KAJ2769972.1"/>
    <property type="molecule type" value="Genomic_DNA"/>
</dbReference>
<dbReference type="Proteomes" id="UP001140234">
    <property type="component" value="Unassembled WGS sequence"/>
</dbReference>
<sequence>MFAPTAGHYARSAVCARSRRWLGTAAEAAGGALHARLKADLKTAMRSKDKTRLGVIKGVLADIVYVEKSPTGGSAFSRDCDADVATVLQRAVQRRRESIQAFSDGGRQDLASAEAERLDVLVGYLPAQLSVEQIEERARATIERLGVAGAKGIGPVMREIGISPAEAPKSDVASVVKRLLGSSP</sequence>
<evidence type="ECO:0000313" key="2">
    <source>
        <dbReference type="Proteomes" id="UP001140234"/>
    </source>
</evidence>
<proteinExistence type="predicted"/>
<keyword evidence="2" id="KW-1185">Reference proteome</keyword>
<gene>
    <name evidence="1" type="ORF">IWQ57_002869</name>
</gene>
<comment type="caution">
    <text evidence="1">The sequence shown here is derived from an EMBL/GenBank/DDBJ whole genome shotgun (WGS) entry which is preliminary data.</text>
</comment>
<name>A0ACC1JYE7_9FUNG</name>
<accession>A0ACC1JYE7</accession>